<protein>
    <submittedName>
        <fullName evidence="1">Uncharacterized protein</fullName>
    </submittedName>
</protein>
<dbReference type="Proteomes" id="UP001143856">
    <property type="component" value="Unassembled WGS sequence"/>
</dbReference>
<dbReference type="EMBL" id="JAPDGR010000582">
    <property type="protein sequence ID" value="KAJ2988984.1"/>
    <property type="molecule type" value="Genomic_DNA"/>
</dbReference>
<evidence type="ECO:0000313" key="1">
    <source>
        <dbReference type="EMBL" id="KAJ2988984.1"/>
    </source>
</evidence>
<reference evidence="1" key="1">
    <citation type="submission" date="2022-10" db="EMBL/GenBank/DDBJ databases">
        <title>Genome Sequence of Xylaria curta.</title>
        <authorList>
            <person name="Buettner E."/>
        </authorList>
    </citation>
    <scope>NUCLEOTIDE SEQUENCE</scope>
    <source>
        <strain evidence="1">Babe10</strain>
    </source>
</reference>
<accession>A0ACC1PAZ5</accession>
<evidence type="ECO:0000313" key="2">
    <source>
        <dbReference type="Proteomes" id="UP001143856"/>
    </source>
</evidence>
<comment type="caution">
    <text evidence="1">The sequence shown here is derived from an EMBL/GenBank/DDBJ whole genome shotgun (WGS) entry which is preliminary data.</text>
</comment>
<sequence length="1024" mass="114268">MKSPTTGYWLAGPAHSHAGVPCSSNVTRTRPAPILSDKRLSLALISNGGGIRGKSSLLILENIMERIRDSEGLDQVPRPCEYFDLIGGTSTGGIIAIMLGRLGMTVDECIRAYENVGRAAFTPKLTLLPFAPPKGAFSATALEAAVKKVVKDNCTEAQCVTQRRQGQPTVDTCPHEDLGFRDTTCTKTVVLAITKANVDARPTLFTTYDPSMAFQDCTIWQVARATSAATTFFKSIELGRDKIEFIDAGFGYNNPCEVLIEEAEKQFPDRRQLQILSIGTGLGDVVEIKNTRKSILTALKKMASSSTAVADRLVDRYSDKVPYFRFNVSRGLEDITLSDWQKTSKISAHTRNYLRGNERAIQKFVDGLLFGPGRQQSDILEFSGSTSICVHYSIPFFQNTKFTGREGVLKILQKKLFRSQDCRTVAIVGLGGVGKTQVVLQFAYWVKQNQPDYSIFWVPAYAEESFEKAYLDIAKIIGIEIDSAKEDPKMTVRNHLSSEGMGRWLLIIDNADDQETISGPSSIYDYLPMSHNGLTVFTTRLSELAQSVAGANQIELHKMDDQEARHLLENSVVQDSVVHKQLRQDTTLTMELLNELTCLPLAITQAAAYLNQNLKHHYSPVKRYLELLRNTEDDMVRLMSAKFYDHTRYQDSQNAVATTWLVSFEQIRAKDPIAAELLSFVSYIEPKAIPRSLLPKLGSDVEMETAMGTLSGYAFLESRGVDDTYDMHSLVHLATRVWVQQQAPSENSYTAIDAVKHFSAIFPGPESANRQKWQVYFPHAFRLLSRNTAPEIEERYDLSFYVGLCLCEDRRFKEAPRQNLFLVPSFESYRLFIMARKFFVGGNFKMNGTISSVTEIVDNLNKAQLDSNVETVIAPPALYLLLVREHAKKEIGVAAQNVYDKPNGAFTGEISLWKWFSNGSWKEDMIRCSSAPEKSLGDLSVVKYFSNSARPGKKAAMEGEDDYSPVAQHLLDLGKQRCLLVIVVGFHELVPGQGVTDEVDLVNVFDVWGLLIDGVVATENRVVE</sequence>
<keyword evidence="2" id="KW-1185">Reference proteome</keyword>
<gene>
    <name evidence="1" type="ORF">NUW58_g3700</name>
</gene>
<name>A0ACC1PAZ5_9PEZI</name>
<organism evidence="1 2">
    <name type="scientific">Xylaria curta</name>
    <dbReference type="NCBI Taxonomy" id="42375"/>
    <lineage>
        <taxon>Eukaryota</taxon>
        <taxon>Fungi</taxon>
        <taxon>Dikarya</taxon>
        <taxon>Ascomycota</taxon>
        <taxon>Pezizomycotina</taxon>
        <taxon>Sordariomycetes</taxon>
        <taxon>Xylariomycetidae</taxon>
        <taxon>Xylariales</taxon>
        <taxon>Xylariaceae</taxon>
        <taxon>Xylaria</taxon>
    </lineage>
</organism>
<proteinExistence type="predicted"/>